<accession>A0A2T0X0I1</accession>
<sequence>MLIPEARTATQRQNHGYLMDVMAQLEWDMHQPIIARRRIPPEWREIYDRRFESRKKKVTLWVEEDVVRFFKKQGAGYTTRMNKVLVAFMLARLSGLIVHRDTAEEFLESDLQKRSDGERHQFGDTDQYEADLFEGARLRRAAREGGDGW</sequence>
<dbReference type="Proteomes" id="UP000238392">
    <property type="component" value="Unassembled WGS sequence"/>
</dbReference>
<dbReference type="InterPro" id="IPR025528">
    <property type="entry name" value="BrnA_antitoxin"/>
</dbReference>
<gene>
    <name evidence="1" type="ORF">CLV74_102371</name>
</gene>
<proteinExistence type="predicted"/>
<comment type="caution">
    <text evidence="1">The sequence shown here is derived from an EMBL/GenBank/DDBJ whole genome shotgun (WGS) entry which is preliminary data.</text>
</comment>
<protein>
    <submittedName>
        <fullName evidence="1">BrnA antitoxin of type II toxin-antitoxin system</fullName>
    </submittedName>
</protein>
<reference evidence="1 2" key="1">
    <citation type="submission" date="2018-03" db="EMBL/GenBank/DDBJ databases">
        <title>Genomic Encyclopedia of Archaeal and Bacterial Type Strains, Phase II (KMG-II): from individual species to whole genera.</title>
        <authorList>
            <person name="Goeker M."/>
        </authorList>
    </citation>
    <scope>NUCLEOTIDE SEQUENCE [LARGE SCALE GENOMIC DNA]</scope>
    <source>
        <strain evidence="1 2">DSM 100212</strain>
    </source>
</reference>
<dbReference type="Pfam" id="PF14384">
    <property type="entry name" value="BrnA_antitoxin"/>
    <property type="match status" value="1"/>
</dbReference>
<dbReference type="EMBL" id="PVTQ01000002">
    <property type="protein sequence ID" value="PRY92456.1"/>
    <property type="molecule type" value="Genomic_DNA"/>
</dbReference>
<keyword evidence="2" id="KW-1185">Reference proteome</keyword>
<dbReference type="AlphaFoldDB" id="A0A2T0X0I1"/>
<evidence type="ECO:0000313" key="1">
    <source>
        <dbReference type="EMBL" id="PRY92456.1"/>
    </source>
</evidence>
<dbReference type="RefSeq" id="WP_170107978.1">
    <property type="nucleotide sequence ID" value="NZ_PVTQ01000002.1"/>
</dbReference>
<organism evidence="1 2">
    <name type="scientific">Donghicola tyrosinivorans</name>
    <dbReference type="NCBI Taxonomy" id="1652492"/>
    <lineage>
        <taxon>Bacteria</taxon>
        <taxon>Pseudomonadati</taxon>
        <taxon>Pseudomonadota</taxon>
        <taxon>Alphaproteobacteria</taxon>
        <taxon>Rhodobacterales</taxon>
        <taxon>Roseobacteraceae</taxon>
        <taxon>Donghicola</taxon>
    </lineage>
</organism>
<evidence type="ECO:0000313" key="2">
    <source>
        <dbReference type="Proteomes" id="UP000238392"/>
    </source>
</evidence>
<name>A0A2T0X0I1_9RHOB</name>